<sequence length="63" mass="7338">MQIGFNRHFYRSWPFWVGLGFLIADAVLRWWGWFLNDPLGVMIGILWLLIGLFLTPGGHPHAE</sequence>
<evidence type="ECO:0000313" key="2">
    <source>
        <dbReference type="EMBL" id="GEO67815.1"/>
    </source>
</evidence>
<dbReference type="Proteomes" id="UP000033491">
    <property type="component" value="Unassembled WGS sequence"/>
</dbReference>
<dbReference type="RefSeq" id="WP_045807454.1">
    <property type="nucleotide sequence ID" value="NZ_BJZI01000052.1"/>
</dbReference>
<dbReference type="EMBL" id="BJZI01000052">
    <property type="protein sequence ID" value="GEO67815.1"/>
    <property type="molecule type" value="Genomic_DNA"/>
</dbReference>
<dbReference type="AlphaFoldDB" id="A0A0F3RR52"/>
<gene>
    <name evidence="2" type="ORF">LSP04_22340</name>
    <name evidence="3" type="ORF">VC81_07520</name>
</gene>
<accession>A0A0F3RR52</accession>
<dbReference type="EMBL" id="JZCR01000019">
    <property type="protein sequence ID" value="KJW12355.1"/>
    <property type="molecule type" value="Genomic_DNA"/>
</dbReference>
<evidence type="ECO:0000313" key="3">
    <source>
        <dbReference type="EMBL" id="KJW12355.1"/>
    </source>
</evidence>
<proteinExistence type="predicted"/>
<evidence type="ECO:0000313" key="5">
    <source>
        <dbReference type="Proteomes" id="UP000321691"/>
    </source>
</evidence>
<evidence type="ECO:0000256" key="1">
    <source>
        <dbReference type="SAM" id="Phobius"/>
    </source>
</evidence>
<reference evidence="2 5" key="2">
    <citation type="submission" date="2019-07" db="EMBL/GenBank/DDBJ databases">
        <title>Whole genome shotgun sequence of Lactobacillus spicheri NBRC 107155.</title>
        <authorList>
            <person name="Hosoyama A."/>
            <person name="Uohara A."/>
            <person name="Ohji S."/>
            <person name="Ichikawa N."/>
        </authorList>
    </citation>
    <scope>NUCLEOTIDE SEQUENCE [LARGE SCALE GENOMIC DNA]</scope>
    <source>
        <strain evidence="2 5">NBRC 107155</strain>
    </source>
</reference>
<keyword evidence="1" id="KW-0812">Transmembrane</keyword>
<keyword evidence="1" id="KW-0472">Membrane</keyword>
<dbReference type="OrthoDB" id="2321140at2"/>
<evidence type="ECO:0000313" key="4">
    <source>
        <dbReference type="Proteomes" id="UP000033491"/>
    </source>
</evidence>
<comment type="caution">
    <text evidence="3">The sequence shown here is derived from an EMBL/GenBank/DDBJ whole genome shotgun (WGS) entry which is preliminary data.</text>
</comment>
<protein>
    <submittedName>
        <fullName evidence="3">Uncharacterized protein</fullName>
    </submittedName>
</protein>
<dbReference type="PATRIC" id="fig|216463.3.peg.614"/>
<reference evidence="3 4" key="1">
    <citation type="submission" date="2015-03" db="EMBL/GenBank/DDBJ databases">
        <authorList>
            <person name="Zheng J."/>
            <person name="Ganezle M."/>
        </authorList>
    </citation>
    <scope>NUCLEOTIDE SEQUENCE [LARGE SCALE GENOMIC DNA]</scope>
    <source>
        <strain evidence="3 4">LP38</strain>
    </source>
</reference>
<organism evidence="3 4">
    <name type="scientific">Levilactobacillus spicheri</name>
    <dbReference type="NCBI Taxonomy" id="216463"/>
    <lineage>
        <taxon>Bacteria</taxon>
        <taxon>Bacillati</taxon>
        <taxon>Bacillota</taxon>
        <taxon>Bacilli</taxon>
        <taxon>Lactobacillales</taxon>
        <taxon>Lactobacillaceae</taxon>
        <taxon>Levilactobacillus</taxon>
    </lineage>
</organism>
<dbReference type="STRING" id="216463.VC81_07520"/>
<keyword evidence="1" id="KW-1133">Transmembrane helix</keyword>
<name>A0A0F3RR52_9LACO</name>
<feature type="transmembrane region" description="Helical" evidence="1">
    <location>
        <begin position="38"/>
        <end position="55"/>
    </location>
</feature>
<dbReference type="Proteomes" id="UP000321691">
    <property type="component" value="Unassembled WGS sequence"/>
</dbReference>
<keyword evidence="5" id="KW-1185">Reference proteome</keyword>
<feature type="transmembrane region" description="Helical" evidence="1">
    <location>
        <begin position="12"/>
        <end position="32"/>
    </location>
</feature>